<organism evidence="2 3">
    <name type="scientific">Phanerochaete sordida</name>
    <dbReference type="NCBI Taxonomy" id="48140"/>
    <lineage>
        <taxon>Eukaryota</taxon>
        <taxon>Fungi</taxon>
        <taxon>Dikarya</taxon>
        <taxon>Basidiomycota</taxon>
        <taxon>Agaricomycotina</taxon>
        <taxon>Agaricomycetes</taxon>
        <taxon>Polyporales</taxon>
        <taxon>Phanerochaetaceae</taxon>
        <taxon>Phanerochaete</taxon>
    </lineage>
</organism>
<accession>A0A9P3LF22</accession>
<dbReference type="SUPFAM" id="SSF51735">
    <property type="entry name" value="NAD(P)-binding Rossmann-fold domains"/>
    <property type="match status" value="1"/>
</dbReference>
<keyword evidence="3" id="KW-1185">Reference proteome</keyword>
<keyword evidence="1" id="KW-0560">Oxidoreductase</keyword>
<dbReference type="GO" id="GO:0016491">
    <property type="term" value="F:oxidoreductase activity"/>
    <property type="evidence" value="ECO:0007669"/>
    <property type="project" value="UniProtKB-KW"/>
</dbReference>
<sequence length="342" mass="37469">MVQLTFPGWLTEQWARLPPPLYADLSGKTVVVTGANTGIGLEAAKHFARMKPAKLIVACRNEQKGVEALNHIAEKTGYVAELHLVDYADFASVKAFAERLKDVPIDIFVANAAICETKFWLTKDGWEHVLQVNHLSTALLSFLLLPNLVKAAKEHNSHSRLVLVTSELHHMTEISEELRSAPKGILRTMSDPEYCTPARFARRYEETKIFVILFTRALAAHLGGGAVVPTAVNPGFCYTGLRKQLGLPTRALMAAVDATVGRSAEQGARQLLHAALGPDGADGEHVEFFRGAYVSANAVREPSDFVLSKAGKEVQDTVWSETIDALGEVSLDVRRIVEEYLS</sequence>
<dbReference type="PANTHER" id="PTHR43157:SF31">
    <property type="entry name" value="PHOSPHATIDYLINOSITOL-GLYCAN BIOSYNTHESIS CLASS F PROTEIN"/>
    <property type="match status" value="1"/>
</dbReference>
<dbReference type="PANTHER" id="PTHR43157">
    <property type="entry name" value="PHOSPHATIDYLINOSITOL-GLYCAN BIOSYNTHESIS CLASS F PROTEIN-RELATED"/>
    <property type="match status" value="1"/>
</dbReference>
<dbReference type="Pfam" id="PF00106">
    <property type="entry name" value="adh_short"/>
    <property type="match status" value="1"/>
</dbReference>
<evidence type="ECO:0000256" key="1">
    <source>
        <dbReference type="ARBA" id="ARBA00023002"/>
    </source>
</evidence>
<dbReference type="InterPro" id="IPR002347">
    <property type="entry name" value="SDR_fam"/>
</dbReference>
<gene>
    <name evidence="2" type="ORF">PsYK624_083220</name>
</gene>
<proteinExistence type="predicted"/>
<reference evidence="2 3" key="1">
    <citation type="submission" date="2021-08" db="EMBL/GenBank/DDBJ databases">
        <title>Draft Genome Sequence of Phanerochaete sordida strain YK-624.</title>
        <authorList>
            <person name="Mori T."/>
            <person name="Dohra H."/>
            <person name="Suzuki T."/>
            <person name="Kawagishi H."/>
            <person name="Hirai H."/>
        </authorList>
    </citation>
    <scope>NUCLEOTIDE SEQUENCE [LARGE SCALE GENOMIC DNA]</scope>
    <source>
        <strain evidence="2 3">YK-624</strain>
    </source>
</reference>
<dbReference type="PRINTS" id="PR00081">
    <property type="entry name" value="GDHRDH"/>
</dbReference>
<name>A0A9P3LF22_9APHY</name>
<evidence type="ECO:0000313" key="2">
    <source>
        <dbReference type="EMBL" id="GJE92169.1"/>
    </source>
</evidence>
<dbReference type="OrthoDB" id="542013at2759"/>
<protein>
    <submittedName>
        <fullName evidence="2">Short-chain dehydrogenase</fullName>
    </submittedName>
</protein>
<evidence type="ECO:0000313" key="3">
    <source>
        <dbReference type="Proteomes" id="UP000703269"/>
    </source>
</evidence>
<dbReference type="EMBL" id="BPQB01000025">
    <property type="protein sequence ID" value="GJE92169.1"/>
    <property type="molecule type" value="Genomic_DNA"/>
</dbReference>
<dbReference type="Gene3D" id="3.40.50.720">
    <property type="entry name" value="NAD(P)-binding Rossmann-like Domain"/>
    <property type="match status" value="1"/>
</dbReference>
<comment type="caution">
    <text evidence="2">The sequence shown here is derived from an EMBL/GenBank/DDBJ whole genome shotgun (WGS) entry which is preliminary data.</text>
</comment>
<dbReference type="InterPro" id="IPR036291">
    <property type="entry name" value="NAD(P)-bd_dom_sf"/>
</dbReference>
<dbReference type="Proteomes" id="UP000703269">
    <property type="component" value="Unassembled WGS sequence"/>
</dbReference>
<dbReference type="AlphaFoldDB" id="A0A9P3LF22"/>